<dbReference type="EMBL" id="JANPWB010000016">
    <property type="protein sequence ID" value="KAJ1082295.1"/>
    <property type="molecule type" value="Genomic_DNA"/>
</dbReference>
<sequence length="199" mass="20414">MMPGQPHLLWGRPPLCPARSLSFTIGPDAPSRSATQQQVTPTKPATRLCPAPRGSNQHRPPPPAGHLCKAKKAPGLPERGPAPQGGSPPRALRPPGTTLPQCVAGGTSGAAVPTDRRQPQLPKGSPPGKSTCPRPPKAAGSAPRPHLRRSALTSTDLTARPGPPPGRENTAAGTQKRPAEKSRAAPAAPGAHTPTPPLK</sequence>
<name>A0AAV7L3N0_PLEWA</name>
<feature type="compositionally biased region" description="Low complexity" evidence="1">
    <location>
        <begin position="184"/>
        <end position="193"/>
    </location>
</feature>
<accession>A0AAV7L3N0</accession>
<evidence type="ECO:0000256" key="1">
    <source>
        <dbReference type="SAM" id="MobiDB-lite"/>
    </source>
</evidence>
<keyword evidence="3" id="KW-1185">Reference proteome</keyword>
<dbReference type="Proteomes" id="UP001066276">
    <property type="component" value="Chromosome 12"/>
</dbReference>
<proteinExistence type="predicted"/>
<comment type="caution">
    <text evidence="2">The sequence shown here is derived from an EMBL/GenBank/DDBJ whole genome shotgun (WGS) entry which is preliminary data.</text>
</comment>
<feature type="region of interest" description="Disordered" evidence="1">
    <location>
        <begin position="1"/>
        <end position="199"/>
    </location>
</feature>
<evidence type="ECO:0000313" key="3">
    <source>
        <dbReference type="Proteomes" id="UP001066276"/>
    </source>
</evidence>
<reference evidence="2" key="1">
    <citation type="journal article" date="2022" name="bioRxiv">
        <title>Sequencing and chromosome-scale assembly of the giantPleurodeles waltlgenome.</title>
        <authorList>
            <person name="Brown T."/>
            <person name="Elewa A."/>
            <person name="Iarovenko S."/>
            <person name="Subramanian E."/>
            <person name="Araus A.J."/>
            <person name="Petzold A."/>
            <person name="Susuki M."/>
            <person name="Suzuki K.-i.T."/>
            <person name="Hayashi T."/>
            <person name="Toyoda A."/>
            <person name="Oliveira C."/>
            <person name="Osipova E."/>
            <person name="Leigh N.D."/>
            <person name="Simon A."/>
            <person name="Yun M.H."/>
        </authorList>
    </citation>
    <scope>NUCLEOTIDE SEQUENCE</scope>
    <source>
        <strain evidence="2">20211129_DDA</strain>
        <tissue evidence="2">Liver</tissue>
    </source>
</reference>
<evidence type="ECO:0000313" key="2">
    <source>
        <dbReference type="EMBL" id="KAJ1082295.1"/>
    </source>
</evidence>
<protein>
    <submittedName>
        <fullName evidence="2">Uncharacterized protein</fullName>
    </submittedName>
</protein>
<feature type="compositionally biased region" description="Polar residues" evidence="1">
    <location>
        <begin position="32"/>
        <end position="43"/>
    </location>
</feature>
<organism evidence="2 3">
    <name type="scientific">Pleurodeles waltl</name>
    <name type="common">Iberian ribbed newt</name>
    <dbReference type="NCBI Taxonomy" id="8319"/>
    <lineage>
        <taxon>Eukaryota</taxon>
        <taxon>Metazoa</taxon>
        <taxon>Chordata</taxon>
        <taxon>Craniata</taxon>
        <taxon>Vertebrata</taxon>
        <taxon>Euteleostomi</taxon>
        <taxon>Amphibia</taxon>
        <taxon>Batrachia</taxon>
        <taxon>Caudata</taxon>
        <taxon>Salamandroidea</taxon>
        <taxon>Salamandridae</taxon>
        <taxon>Pleurodelinae</taxon>
        <taxon>Pleurodeles</taxon>
    </lineage>
</organism>
<dbReference type="AlphaFoldDB" id="A0AAV7L3N0"/>
<gene>
    <name evidence="2" type="ORF">NDU88_002463</name>
</gene>